<feature type="region of interest" description="Disordered" evidence="4">
    <location>
        <begin position="236"/>
        <end position="257"/>
    </location>
</feature>
<keyword evidence="2" id="KW-0238">DNA-binding</keyword>
<dbReference type="InterPro" id="IPR011663">
    <property type="entry name" value="UTRA"/>
</dbReference>
<proteinExistence type="predicted"/>
<evidence type="ECO:0000313" key="7">
    <source>
        <dbReference type="Proteomes" id="UP000251211"/>
    </source>
</evidence>
<dbReference type="GO" id="GO:0003677">
    <property type="term" value="F:DNA binding"/>
    <property type="evidence" value="ECO:0007669"/>
    <property type="project" value="UniProtKB-KW"/>
</dbReference>
<evidence type="ECO:0000256" key="3">
    <source>
        <dbReference type="ARBA" id="ARBA00023163"/>
    </source>
</evidence>
<dbReference type="InterPro" id="IPR036390">
    <property type="entry name" value="WH_DNA-bd_sf"/>
</dbReference>
<dbReference type="InterPro" id="IPR036388">
    <property type="entry name" value="WH-like_DNA-bd_sf"/>
</dbReference>
<evidence type="ECO:0000256" key="4">
    <source>
        <dbReference type="SAM" id="MobiDB-lite"/>
    </source>
</evidence>
<keyword evidence="3" id="KW-0804">Transcription</keyword>
<accession>A0AB38FP42</accession>
<dbReference type="InterPro" id="IPR028978">
    <property type="entry name" value="Chorismate_lyase_/UTRA_dom_sf"/>
</dbReference>
<dbReference type="SUPFAM" id="SSF64288">
    <property type="entry name" value="Chorismate lyase-like"/>
    <property type="match status" value="1"/>
</dbReference>
<dbReference type="InterPro" id="IPR000524">
    <property type="entry name" value="Tscrpt_reg_HTH_GntR"/>
</dbReference>
<dbReference type="PANTHER" id="PTHR44846">
    <property type="entry name" value="MANNOSYL-D-GLYCERATE TRANSPORT/METABOLISM SYSTEM REPRESSOR MNGR-RELATED"/>
    <property type="match status" value="1"/>
</dbReference>
<reference evidence="6 7" key="1">
    <citation type="submission" date="2018-06" db="EMBL/GenBank/DDBJ databases">
        <authorList>
            <consortium name="Pathogen Informatics"/>
            <person name="Doyle S."/>
        </authorList>
    </citation>
    <scope>NUCLEOTIDE SEQUENCE [LARGE SCALE GENOMIC DNA]</scope>
    <source>
        <strain evidence="6 7">NCTC13229</strain>
    </source>
</reference>
<gene>
    <name evidence="6" type="primary">yegW</name>
    <name evidence="6" type="ORF">NCTC13229_06983</name>
</gene>
<dbReference type="PANTHER" id="PTHR44846:SF1">
    <property type="entry name" value="MANNOSYL-D-GLYCERATE TRANSPORT_METABOLISM SYSTEM REPRESSOR MNGR-RELATED"/>
    <property type="match status" value="1"/>
</dbReference>
<dbReference type="EMBL" id="UAUI01000029">
    <property type="protein sequence ID" value="SPZ43448.1"/>
    <property type="molecule type" value="Genomic_DNA"/>
</dbReference>
<dbReference type="GO" id="GO:0003700">
    <property type="term" value="F:DNA-binding transcription factor activity"/>
    <property type="evidence" value="ECO:0007669"/>
    <property type="project" value="InterPro"/>
</dbReference>
<dbReference type="RefSeq" id="WP_235214583.1">
    <property type="nucleotide sequence ID" value="NZ_QTTP01000001.1"/>
</dbReference>
<evidence type="ECO:0000313" key="6">
    <source>
        <dbReference type="EMBL" id="SPZ43448.1"/>
    </source>
</evidence>
<dbReference type="SMART" id="SM00866">
    <property type="entry name" value="UTRA"/>
    <property type="match status" value="1"/>
</dbReference>
<comment type="caution">
    <text evidence="6">The sequence shown here is derived from an EMBL/GenBank/DDBJ whole genome shotgun (WGS) entry which is preliminary data.</text>
</comment>
<evidence type="ECO:0000256" key="1">
    <source>
        <dbReference type="ARBA" id="ARBA00023015"/>
    </source>
</evidence>
<dbReference type="GO" id="GO:0045892">
    <property type="term" value="P:negative regulation of DNA-templated transcription"/>
    <property type="evidence" value="ECO:0007669"/>
    <property type="project" value="TreeGrafter"/>
</dbReference>
<sequence length="257" mass="28784">MTEHRYRAIADQLECEIERLAPGTKLDSEHELMKRFGVGRAAARGAVQELERRLRVRRVQGAGTFVAERIDYVISRDRRPSWHITVREAGAVPRSVILERSLAPLPADCADRLEVPHGTPAHHMVRLSYINDVVAGLGFEWISHDAVPDLAEGMRVEESLDEVLRQMGHVRSVRSWCRTASDIPPADVQEKLQLVSAVPVWVVESVNRDADTGTPLTYSKAWMRGDAVRVVMEIGSPDEPRPLTTDIENDTKEVSTP</sequence>
<dbReference type="SUPFAM" id="SSF46785">
    <property type="entry name" value="Winged helix' DNA-binding domain"/>
    <property type="match status" value="1"/>
</dbReference>
<dbReference type="PROSITE" id="PS50949">
    <property type="entry name" value="HTH_GNTR"/>
    <property type="match status" value="1"/>
</dbReference>
<organism evidence="6 7">
    <name type="scientific">Rhodococcus wratislaviensis</name>
    <name type="common">Tsukamurella wratislaviensis</name>
    <dbReference type="NCBI Taxonomy" id="44752"/>
    <lineage>
        <taxon>Bacteria</taxon>
        <taxon>Bacillati</taxon>
        <taxon>Actinomycetota</taxon>
        <taxon>Actinomycetes</taxon>
        <taxon>Mycobacteriales</taxon>
        <taxon>Nocardiaceae</taxon>
        <taxon>Rhodococcus</taxon>
    </lineage>
</organism>
<dbReference type="AlphaFoldDB" id="A0AB38FP42"/>
<keyword evidence="1" id="KW-0805">Transcription regulation</keyword>
<dbReference type="Pfam" id="PF00392">
    <property type="entry name" value="GntR"/>
    <property type="match status" value="1"/>
</dbReference>
<dbReference type="Pfam" id="PF07702">
    <property type="entry name" value="UTRA"/>
    <property type="match status" value="1"/>
</dbReference>
<evidence type="ECO:0000256" key="2">
    <source>
        <dbReference type="ARBA" id="ARBA00023125"/>
    </source>
</evidence>
<protein>
    <submittedName>
        <fullName evidence="6">GntR family transcriptional regulator</fullName>
    </submittedName>
</protein>
<dbReference type="Gene3D" id="1.10.10.10">
    <property type="entry name" value="Winged helix-like DNA-binding domain superfamily/Winged helix DNA-binding domain"/>
    <property type="match status" value="1"/>
</dbReference>
<dbReference type="Gene3D" id="3.40.1410.10">
    <property type="entry name" value="Chorismate lyase-like"/>
    <property type="match status" value="1"/>
</dbReference>
<evidence type="ECO:0000259" key="5">
    <source>
        <dbReference type="PROSITE" id="PS50949"/>
    </source>
</evidence>
<dbReference type="Proteomes" id="UP000251211">
    <property type="component" value="Unassembled WGS sequence"/>
</dbReference>
<feature type="domain" description="HTH gntR-type" evidence="5">
    <location>
        <begin position="3"/>
        <end position="69"/>
    </location>
</feature>
<dbReference type="SMART" id="SM00345">
    <property type="entry name" value="HTH_GNTR"/>
    <property type="match status" value="1"/>
</dbReference>
<name>A0AB38FP42_RHOWR</name>
<dbReference type="InterPro" id="IPR050679">
    <property type="entry name" value="Bact_HTH_transcr_reg"/>
</dbReference>